<dbReference type="PROSITE" id="PS51263">
    <property type="entry name" value="ADF_H"/>
    <property type="match status" value="1"/>
</dbReference>
<dbReference type="CDD" id="cd00198">
    <property type="entry name" value="vWFA"/>
    <property type="match status" value="1"/>
</dbReference>
<evidence type="ECO:0000259" key="4">
    <source>
        <dbReference type="PROSITE" id="PS51263"/>
    </source>
</evidence>
<feature type="transmembrane region" description="Helical" evidence="1">
    <location>
        <begin position="443"/>
        <end position="465"/>
    </location>
</feature>
<organism evidence="5 6">
    <name type="scientific">Brevibacillus fluminis</name>
    <dbReference type="NCBI Taxonomy" id="511487"/>
    <lineage>
        <taxon>Bacteria</taxon>
        <taxon>Bacillati</taxon>
        <taxon>Bacillota</taxon>
        <taxon>Bacilli</taxon>
        <taxon>Bacillales</taxon>
        <taxon>Paenibacillaceae</taxon>
        <taxon>Brevibacillus</taxon>
    </lineage>
</organism>
<sequence length="581" mass="62899">MMLVLWVQLGAMLQAHAANATNAGKLDAVLVVDVSNSMTTSDKHNISSEAMKMFVDMTSAQGNKIGVVSYTDKVEREKALIAANSPADKAEIKSFIDSLHKGAYTDIAVGVDEAVKILEAGHDPANYPMIVLLADGNNYLNTASSRTQQQSDNELQAAIKTAQQSGYPIYTIGLNADGQLNKDSLKKIAADTQGKFFEASTADQLPSILSQIFADHLKLKVVPLTSMTANGQYQDVTIKIPNASVMEANVSIMSGNPVELKLYAPDGKEVSLTSNNVQLSRSKAYSMLKIVSPVQGDWKLKVKGVTRDKIDISMVFNYDLQLAMEPIPVKTYSKGDTIAIKAALTENGQKVTSADVYKQMKATLLVTDTATKQVKELPLANTGSGFEGSYSVEDTHRYELKIKAEASSFYRETQPVIVDASTAAASGTQTPAKPAEPEKPFPWLLAIGCLVGAIVLIIAILYILAAMKKANKGFIGQIAIEICDEDTGSKTPPQYKKLNTFKGKVKLHQLLQLAPELAETDKVTLVPGKNDTIIIFNRSACTIEKAGRVLDAAAGKELKKNDRIKIMLQNVNKSIYVDYIV</sequence>
<dbReference type="InterPro" id="IPR002108">
    <property type="entry name" value="ADF-H"/>
</dbReference>
<dbReference type="Proteomes" id="UP000271031">
    <property type="component" value="Unassembled WGS sequence"/>
</dbReference>
<dbReference type="SUPFAM" id="SSF53300">
    <property type="entry name" value="vWA-like"/>
    <property type="match status" value="1"/>
</dbReference>
<reference evidence="5 6" key="1">
    <citation type="submission" date="2018-10" db="EMBL/GenBank/DDBJ databases">
        <title>Phylogenomics of Brevibacillus.</title>
        <authorList>
            <person name="Dunlap C."/>
        </authorList>
    </citation>
    <scope>NUCLEOTIDE SEQUENCE [LARGE SCALE GENOMIC DNA]</scope>
    <source>
        <strain evidence="5 6">JCM 15716</strain>
    </source>
</reference>
<dbReference type="RefSeq" id="WP_122917654.1">
    <property type="nucleotide sequence ID" value="NZ_RHHQ01000007.1"/>
</dbReference>
<dbReference type="PROSITE" id="PS50234">
    <property type="entry name" value="VWFA"/>
    <property type="match status" value="1"/>
</dbReference>
<dbReference type="PANTHER" id="PTHR10579">
    <property type="entry name" value="CALCIUM-ACTIVATED CHLORIDE CHANNEL REGULATOR"/>
    <property type="match status" value="1"/>
</dbReference>
<dbReference type="AlphaFoldDB" id="A0A3M8DRF2"/>
<dbReference type="InterPro" id="IPR002035">
    <property type="entry name" value="VWF_A"/>
</dbReference>
<feature type="domain" description="ADF-H" evidence="4">
    <location>
        <begin position="1"/>
        <end position="56"/>
    </location>
</feature>
<feature type="signal peptide" evidence="2">
    <location>
        <begin position="1"/>
        <end position="17"/>
    </location>
</feature>
<feature type="chain" id="PRO_5038796012" evidence="2">
    <location>
        <begin position="18"/>
        <end position="581"/>
    </location>
</feature>
<dbReference type="GO" id="GO:0003779">
    <property type="term" value="F:actin binding"/>
    <property type="evidence" value="ECO:0007669"/>
    <property type="project" value="InterPro"/>
</dbReference>
<keyword evidence="1" id="KW-0472">Membrane</keyword>
<dbReference type="InterPro" id="IPR036465">
    <property type="entry name" value="vWFA_dom_sf"/>
</dbReference>
<feature type="domain" description="VWFA" evidence="3">
    <location>
        <begin position="27"/>
        <end position="212"/>
    </location>
</feature>
<evidence type="ECO:0000313" key="6">
    <source>
        <dbReference type="Proteomes" id="UP000271031"/>
    </source>
</evidence>
<name>A0A3M8DRF2_9BACL</name>
<dbReference type="Pfam" id="PF00092">
    <property type="entry name" value="VWA"/>
    <property type="match status" value="1"/>
</dbReference>
<dbReference type="EMBL" id="RHHQ01000007">
    <property type="protein sequence ID" value="RNB90726.1"/>
    <property type="molecule type" value="Genomic_DNA"/>
</dbReference>
<dbReference type="OrthoDB" id="2923688at2"/>
<evidence type="ECO:0000259" key="3">
    <source>
        <dbReference type="PROSITE" id="PS50234"/>
    </source>
</evidence>
<accession>A0A3M8DRF2</accession>
<evidence type="ECO:0000256" key="2">
    <source>
        <dbReference type="SAM" id="SignalP"/>
    </source>
</evidence>
<keyword evidence="2" id="KW-0732">Signal</keyword>
<keyword evidence="1" id="KW-1133">Transmembrane helix</keyword>
<keyword evidence="6" id="KW-1185">Reference proteome</keyword>
<dbReference type="Gene3D" id="3.40.50.410">
    <property type="entry name" value="von Willebrand factor, type A domain"/>
    <property type="match status" value="1"/>
</dbReference>
<dbReference type="PANTHER" id="PTHR10579:SF43">
    <property type="entry name" value="ZINC FINGER (C3HC4-TYPE RING FINGER) FAMILY PROTEIN"/>
    <property type="match status" value="1"/>
</dbReference>
<evidence type="ECO:0000256" key="1">
    <source>
        <dbReference type="SAM" id="Phobius"/>
    </source>
</evidence>
<protein>
    <submittedName>
        <fullName evidence="5">VWA domain-containing protein</fullName>
    </submittedName>
</protein>
<proteinExistence type="predicted"/>
<keyword evidence="1" id="KW-0812">Transmembrane</keyword>
<gene>
    <name evidence="5" type="ORF">EDM56_08065</name>
</gene>
<dbReference type="SMART" id="SM00327">
    <property type="entry name" value="VWA"/>
    <property type="match status" value="1"/>
</dbReference>
<comment type="caution">
    <text evidence="5">The sequence shown here is derived from an EMBL/GenBank/DDBJ whole genome shotgun (WGS) entry which is preliminary data.</text>
</comment>
<evidence type="ECO:0000313" key="5">
    <source>
        <dbReference type="EMBL" id="RNB90726.1"/>
    </source>
</evidence>
<dbReference type="InterPro" id="IPR051266">
    <property type="entry name" value="CLCR"/>
</dbReference>